<dbReference type="Gene3D" id="3.30.390.10">
    <property type="entry name" value="Enolase-like, N-terminal domain"/>
    <property type="match status" value="1"/>
</dbReference>
<dbReference type="SFLD" id="SFLDF00009">
    <property type="entry name" value="o-succinylbenzoate_synthase"/>
    <property type="match status" value="1"/>
</dbReference>
<evidence type="ECO:0000256" key="4">
    <source>
        <dbReference type="ARBA" id="ARBA00022842"/>
    </source>
</evidence>
<organism evidence="9 10">
    <name type="scientific">Lysinibacillus alkalisoli</name>
    <dbReference type="NCBI Taxonomy" id="1911548"/>
    <lineage>
        <taxon>Bacteria</taxon>
        <taxon>Bacillati</taxon>
        <taxon>Bacillota</taxon>
        <taxon>Bacilli</taxon>
        <taxon>Bacillales</taxon>
        <taxon>Bacillaceae</taxon>
        <taxon>Lysinibacillus</taxon>
    </lineage>
</organism>
<evidence type="ECO:0000256" key="3">
    <source>
        <dbReference type="ARBA" id="ARBA00022723"/>
    </source>
</evidence>
<keyword evidence="5 7" id="KW-0456">Lyase</keyword>
<evidence type="ECO:0000256" key="2">
    <source>
        <dbReference type="ARBA" id="ARBA00022428"/>
    </source>
</evidence>
<dbReference type="Proteomes" id="UP000616608">
    <property type="component" value="Unassembled WGS sequence"/>
</dbReference>
<proteinExistence type="inferred from homology"/>
<dbReference type="InterPro" id="IPR029065">
    <property type="entry name" value="Enolase_C-like"/>
</dbReference>
<feature type="binding site" evidence="7">
    <location>
        <position position="214"/>
    </location>
    <ligand>
        <name>Mg(2+)</name>
        <dbReference type="ChEBI" id="CHEBI:18420"/>
    </ligand>
</feature>
<keyword evidence="4 7" id="KW-0460">Magnesium</keyword>
<dbReference type="SFLD" id="SFLDS00001">
    <property type="entry name" value="Enolase"/>
    <property type="match status" value="1"/>
</dbReference>
<comment type="catalytic activity">
    <reaction evidence="7">
        <text>(1R,6R)-6-hydroxy-2-succinyl-cyclohexa-2,4-diene-1-carboxylate = 2-succinylbenzoate + H2O</text>
        <dbReference type="Rhea" id="RHEA:10196"/>
        <dbReference type="ChEBI" id="CHEBI:15377"/>
        <dbReference type="ChEBI" id="CHEBI:18325"/>
        <dbReference type="ChEBI" id="CHEBI:58689"/>
        <dbReference type="EC" id="4.2.1.113"/>
    </reaction>
</comment>
<evidence type="ECO:0000256" key="6">
    <source>
        <dbReference type="ARBA" id="ARBA00029491"/>
    </source>
</evidence>
<comment type="function">
    <text evidence="7">Converts 2-succinyl-6-hydroxy-2,4-cyclohexadiene-1-carboxylate (SHCHC) to 2-succinylbenzoate (OSB).</text>
</comment>
<feature type="active site" description="Proton acceptor" evidence="7">
    <location>
        <position position="263"/>
    </location>
</feature>
<dbReference type="HAMAP" id="MF_01933">
    <property type="entry name" value="MenC_2"/>
    <property type="match status" value="1"/>
</dbReference>
<reference evidence="9" key="2">
    <citation type="submission" date="2020-09" db="EMBL/GenBank/DDBJ databases">
        <authorList>
            <person name="Sun Q."/>
            <person name="Zhou Y."/>
        </authorList>
    </citation>
    <scope>NUCLEOTIDE SEQUENCE</scope>
    <source>
        <strain evidence="9">CGMCC 1.15760</strain>
    </source>
</reference>
<sequence length="373" mass="41607">MKIQKVTIHHIKMPLQFTFATSFGVMTEKEFLIIEATANDGTIGYGECVAFAAPWYTEETIQTCWHMLEDFLLPLLQDQEINHPDELQAIFAPIRLNHMAKSAIEGAIWDIYAQQQGMSLAQALGATQNEIRVGVAIGLQPTKQALLQQVGKAIAMGYGRIKVKIKPGHDLEVISTIREQFPDVPLMADANAAYTLDDMARLQALDAYNLLMIEQPLAFDDLIEHATLQRQLQTAICLDESIHSLEDVKKAIQIGSCRIINIKIGRVGGLTVAKQIHDYCRQHDVGVWCGGMLETGIGRLHNIALNALPHFVLPGDLSGSHHYWQRDIVKPPIMMAHGKIQVPMDKETYPVIDHQALAQYTLTKKEYDVTGLV</sequence>
<dbReference type="InterPro" id="IPR010197">
    <property type="entry name" value="OSBS/NAAAR"/>
</dbReference>
<feature type="binding site" evidence="7">
    <location>
        <position position="189"/>
    </location>
    <ligand>
        <name>Mg(2+)</name>
        <dbReference type="ChEBI" id="CHEBI:18420"/>
    </ligand>
</feature>
<dbReference type="NCBIfam" id="TIGR01928">
    <property type="entry name" value="menC_lowGC_arch"/>
    <property type="match status" value="1"/>
</dbReference>
<dbReference type="SFLD" id="SFLDG00180">
    <property type="entry name" value="muconate_cycloisomerase"/>
    <property type="match status" value="1"/>
</dbReference>
<gene>
    <name evidence="7 9" type="primary">menC</name>
    <name evidence="9" type="ORF">GCM10007425_16840</name>
</gene>
<keyword evidence="3 7" id="KW-0479">Metal-binding</keyword>
<keyword evidence="2 7" id="KW-0474">Menaquinone biosynthesis</keyword>
<evidence type="ECO:0000313" key="10">
    <source>
        <dbReference type="Proteomes" id="UP000616608"/>
    </source>
</evidence>
<dbReference type="EC" id="4.2.1.113" evidence="6 7"/>
<comment type="pathway">
    <text evidence="7">Quinol/quinone metabolism; menaquinone biosynthesis.</text>
</comment>
<comment type="cofactor">
    <cofactor evidence="1 7">
        <name>a divalent metal cation</name>
        <dbReference type="ChEBI" id="CHEBI:60240"/>
    </cofactor>
</comment>
<evidence type="ECO:0000256" key="5">
    <source>
        <dbReference type="ARBA" id="ARBA00023239"/>
    </source>
</evidence>
<dbReference type="InterPro" id="IPR036849">
    <property type="entry name" value="Enolase-like_C_sf"/>
</dbReference>
<dbReference type="InterPro" id="IPR013341">
    <property type="entry name" value="Mandelate_racemase_N_dom"/>
</dbReference>
<dbReference type="SUPFAM" id="SSF54826">
    <property type="entry name" value="Enolase N-terminal domain-like"/>
    <property type="match status" value="1"/>
</dbReference>
<comment type="similarity">
    <text evidence="7">Belongs to the mandelate racemase/muconate lactonizing enzyme family. MenC type 2 subfamily.</text>
</comment>
<dbReference type="SMART" id="SM00922">
    <property type="entry name" value="MR_MLE"/>
    <property type="match status" value="1"/>
</dbReference>
<feature type="active site" description="Proton donor" evidence="7">
    <location>
        <position position="164"/>
    </location>
</feature>
<name>A0A917G4M3_9BACI</name>
<dbReference type="PANTHER" id="PTHR48073">
    <property type="entry name" value="O-SUCCINYLBENZOATE SYNTHASE-RELATED"/>
    <property type="match status" value="1"/>
</dbReference>
<evidence type="ECO:0000256" key="7">
    <source>
        <dbReference type="HAMAP-Rule" id="MF_01933"/>
    </source>
</evidence>
<dbReference type="CDD" id="cd03317">
    <property type="entry name" value="NAAAR"/>
    <property type="match status" value="1"/>
</dbReference>
<dbReference type="Pfam" id="PF13378">
    <property type="entry name" value="MR_MLE_C"/>
    <property type="match status" value="1"/>
</dbReference>
<dbReference type="GO" id="GO:0000287">
    <property type="term" value="F:magnesium ion binding"/>
    <property type="evidence" value="ECO:0007669"/>
    <property type="project" value="UniProtKB-UniRule"/>
</dbReference>
<evidence type="ECO:0000256" key="1">
    <source>
        <dbReference type="ARBA" id="ARBA00001968"/>
    </source>
</evidence>
<dbReference type="Pfam" id="PF02746">
    <property type="entry name" value="MR_MLE_N"/>
    <property type="match status" value="1"/>
</dbReference>
<evidence type="ECO:0000313" key="9">
    <source>
        <dbReference type="EMBL" id="GGG22962.1"/>
    </source>
</evidence>
<dbReference type="InterPro" id="IPR013342">
    <property type="entry name" value="Mandelate_racemase_C"/>
</dbReference>
<reference evidence="9" key="1">
    <citation type="journal article" date="2014" name="Int. J. Syst. Evol. Microbiol.">
        <title>Complete genome sequence of Corynebacterium casei LMG S-19264T (=DSM 44701T), isolated from a smear-ripened cheese.</title>
        <authorList>
            <consortium name="US DOE Joint Genome Institute (JGI-PGF)"/>
            <person name="Walter F."/>
            <person name="Albersmeier A."/>
            <person name="Kalinowski J."/>
            <person name="Ruckert C."/>
        </authorList>
    </citation>
    <scope>NUCLEOTIDE SEQUENCE</scope>
    <source>
        <strain evidence="9">CGMCC 1.15760</strain>
    </source>
</reference>
<evidence type="ECO:0000259" key="8">
    <source>
        <dbReference type="SMART" id="SM00922"/>
    </source>
</evidence>
<dbReference type="PANTHER" id="PTHR48073:SF5">
    <property type="entry name" value="O-SUCCINYLBENZOATE SYNTHASE"/>
    <property type="match status" value="1"/>
</dbReference>
<dbReference type="RefSeq" id="WP_188614613.1">
    <property type="nucleotide sequence ID" value="NZ_BMJT01000005.1"/>
</dbReference>
<feature type="domain" description="Mandelate racemase/muconate lactonizing enzyme C-terminal" evidence="8">
    <location>
        <begin position="143"/>
        <end position="235"/>
    </location>
</feature>
<dbReference type="InterPro" id="IPR029017">
    <property type="entry name" value="Enolase-like_N"/>
</dbReference>
<dbReference type="Gene3D" id="3.20.20.120">
    <property type="entry name" value="Enolase-like C-terminal domain"/>
    <property type="match status" value="1"/>
</dbReference>
<accession>A0A917G4M3</accession>
<dbReference type="GO" id="GO:0043748">
    <property type="term" value="F:O-succinylbenzoate synthase activity"/>
    <property type="evidence" value="ECO:0007669"/>
    <property type="project" value="UniProtKB-EC"/>
</dbReference>
<protein>
    <recommendedName>
        <fullName evidence="6 7">o-succinylbenzoate synthase</fullName>
        <shortName evidence="7">OSB synthase</shortName>
        <shortName evidence="7">OSBS</shortName>
        <ecNumber evidence="6 7">4.2.1.113</ecNumber>
    </recommendedName>
    <alternativeName>
        <fullName evidence="7">4-(2'-carboxyphenyl)-4-oxybutyric acid synthase</fullName>
    </alternativeName>
    <alternativeName>
        <fullName evidence="7">o-succinylbenzoic acid synthase</fullName>
    </alternativeName>
</protein>
<comment type="caution">
    <text evidence="9">The sequence shown here is derived from an EMBL/GenBank/DDBJ whole genome shotgun (WGS) entry which is preliminary data.</text>
</comment>
<comment type="pathway">
    <text evidence="7">Quinol/quinone metabolism; 1,4-dihydroxy-2-naphthoate biosynthesis; 1,4-dihydroxy-2-naphthoate from chorismate: step 4/7.</text>
</comment>
<dbReference type="AlphaFoldDB" id="A0A917G4M3"/>
<dbReference type="InterPro" id="IPR047585">
    <property type="entry name" value="MenC"/>
</dbReference>
<dbReference type="SUPFAM" id="SSF51604">
    <property type="entry name" value="Enolase C-terminal domain-like"/>
    <property type="match status" value="1"/>
</dbReference>
<dbReference type="GO" id="GO:0016854">
    <property type="term" value="F:racemase and epimerase activity"/>
    <property type="evidence" value="ECO:0007669"/>
    <property type="project" value="UniProtKB-ARBA"/>
</dbReference>
<dbReference type="EMBL" id="BMJT01000005">
    <property type="protein sequence ID" value="GGG22962.1"/>
    <property type="molecule type" value="Genomic_DNA"/>
</dbReference>
<keyword evidence="10" id="KW-1185">Reference proteome</keyword>
<dbReference type="GO" id="GO:0009234">
    <property type="term" value="P:menaquinone biosynthetic process"/>
    <property type="evidence" value="ECO:0007669"/>
    <property type="project" value="UniProtKB-UniRule"/>
</dbReference>
<feature type="binding site" evidence="7">
    <location>
        <position position="239"/>
    </location>
    <ligand>
        <name>Mg(2+)</name>
        <dbReference type="ChEBI" id="CHEBI:18420"/>
    </ligand>
</feature>